<gene>
    <name evidence="1" type="ORF">TVY486_1008680</name>
</gene>
<dbReference type="GO" id="GO:0003824">
    <property type="term" value="F:catalytic activity"/>
    <property type="evidence" value="ECO:0007669"/>
    <property type="project" value="InterPro"/>
</dbReference>
<reference evidence="1" key="1">
    <citation type="journal article" date="2012" name="Proc. Natl. Acad. Sci. U.S.A.">
        <title>Antigenic diversity is generated by distinct evolutionary mechanisms in African trypanosome species.</title>
        <authorList>
            <person name="Jackson A.P."/>
            <person name="Berry A."/>
            <person name="Aslett M."/>
            <person name="Allison H.C."/>
            <person name="Burton P."/>
            <person name="Vavrova-Anderson J."/>
            <person name="Brown R."/>
            <person name="Browne H."/>
            <person name="Corton N."/>
            <person name="Hauser H."/>
            <person name="Gamble J."/>
            <person name="Gilderthorp R."/>
            <person name="Marcello L."/>
            <person name="McQuillan J."/>
            <person name="Otto T.D."/>
            <person name="Quail M.A."/>
            <person name="Sanders M.J."/>
            <person name="van Tonder A."/>
            <person name="Ginger M.L."/>
            <person name="Field M.C."/>
            <person name="Barry J.D."/>
            <person name="Hertz-Fowler C."/>
            <person name="Berriman M."/>
        </authorList>
    </citation>
    <scope>NUCLEOTIDE SEQUENCE</scope>
    <source>
        <strain evidence="1">Y486</strain>
    </source>
</reference>
<dbReference type="Pfam" id="PF14421">
    <property type="entry name" value="LmjF365940-deam"/>
    <property type="match status" value="2"/>
</dbReference>
<sequence>MSTKANDMWSSLLFYRAYLPPAEALRATQYVVLGLEKGVKLREDDDQSPHTPVASHSECDTFSLEARPDTGDSDRSFTNFPEAPLRSAEALDFYLFKKADVSPPFFNQMLEKMRCCFLLCPKRAGGRSCPCRRAHLLDATAWHLKLSSFDTSTISISCNCSVLSLTIDHVVPTAGFLFACGLVHEGVVDAVHPVLQWLGQWLSVSVLREIQPKAMLNDVLIMFPGITTSVLLPPKLVSVRSLVDLSAREFYALDLDLKTVSACEKIRARFLPDRGYRIIDLKKEPQDSFFTHITPIILSFSSNNTHYSWRKNDPKRPVVTSLITYVNPTECSCRSREYGSCRSQLSPLRNGNWHSESTFPKHAWCTCPRMHVIAVNYELSTPSGSRCSEQNALGKLASTGLPTTVVREVFVYGDSSASKTETNPLFPCGVCENMLRKVSNDVFRQHGGDVMLYMFDSTTRPRKLIYLPIPEISFRDDRGFRKFVAELREL</sequence>
<dbReference type="VEuPathDB" id="TriTrypDB:TvY486_1008680"/>
<dbReference type="InterPro" id="IPR016193">
    <property type="entry name" value="Cytidine_deaminase-like"/>
</dbReference>
<proteinExistence type="predicted"/>
<organism evidence="1">
    <name type="scientific">Trypanosoma vivax (strain Y486)</name>
    <dbReference type="NCBI Taxonomy" id="1055687"/>
    <lineage>
        <taxon>Eukaryota</taxon>
        <taxon>Discoba</taxon>
        <taxon>Euglenozoa</taxon>
        <taxon>Kinetoplastea</taxon>
        <taxon>Metakinetoplastina</taxon>
        <taxon>Trypanosomatida</taxon>
        <taxon>Trypanosomatidae</taxon>
        <taxon>Trypanosoma</taxon>
        <taxon>Duttonella</taxon>
    </lineage>
</organism>
<dbReference type="Gene3D" id="3.40.140.10">
    <property type="entry name" value="Cytidine Deaminase, domain 2"/>
    <property type="match status" value="1"/>
</dbReference>
<name>G0U7G4_TRYVY</name>
<evidence type="ECO:0008006" key="2">
    <source>
        <dbReference type="Google" id="ProtNLM"/>
    </source>
</evidence>
<dbReference type="EMBL" id="HE573026">
    <property type="protein sequence ID" value="CCC51822.1"/>
    <property type="molecule type" value="Genomic_DNA"/>
</dbReference>
<dbReference type="SUPFAM" id="SSF53927">
    <property type="entry name" value="Cytidine deaminase-like"/>
    <property type="match status" value="1"/>
</dbReference>
<protein>
    <recommendedName>
        <fullName evidence="2">Cytidine deaminase</fullName>
    </recommendedName>
</protein>
<accession>G0U7G4</accession>
<evidence type="ECO:0000313" key="1">
    <source>
        <dbReference type="EMBL" id="CCC51822.1"/>
    </source>
</evidence>
<dbReference type="InterPro" id="IPR032723">
    <property type="entry name" value="Deaminase_LmjF365940"/>
</dbReference>
<dbReference type="AlphaFoldDB" id="G0U7G4"/>